<dbReference type="AlphaFoldDB" id="A0ABD2MTX4"/>
<evidence type="ECO:0000313" key="4">
    <source>
        <dbReference type="Proteomes" id="UP001516400"/>
    </source>
</evidence>
<dbReference type="EMBL" id="JABFTP020000021">
    <property type="protein sequence ID" value="KAL3269629.1"/>
    <property type="molecule type" value="Genomic_DNA"/>
</dbReference>
<evidence type="ECO:0000256" key="1">
    <source>
        <dbReference type="SAM" id="MobiDB-lite"/>
    </source>
</evidence>
<feature type="region of interest" description="Disordered" evidence="1">
    <location>
        <begin position="1"/>
        <end position="27"/>
    </location>
</feature>
<dbReference type="Pfam" id="PF13843">
    <property type="entry name" value="DDE_Tnp_1_7"/>
    <property type="match status" value="1"/>
</dbReference>
<gene>
    <name evidence="3" type="ORF">HHI36_008693</name>
</gene>
<keyword evidence="4" id="KW-1185">Reference proteome</keyword>
<sequence>SSTPIAMDERQQQRILARTGESPDDDIVGVLGDDDDNEECLDEVRIITTFQNRSMKQPKDPYYNDTSTTALVKRMIESISGTGRNLTIDNWFTSIPLAEELLRDHKSTIVGNIRKNKPEIPANSRKEEKKYTPLVLDFLRQVHYFDLFSSLIQSRAAIKGLSQELKQSIRRFISPLQEAPPVDEEFFPMRKRCVHFPRRTDRKFRLSVTFASPEHSKYVILY</sequence>
<organism evidence="3 4">
    <name type="scientific">Cryptolaemus montrouzieri</name>
    <dbReference type="NCBI Taxonomy" id="559131"/>
    <lineage>
        <taxon>Eukaryota</taxon>
        <taxon>Metazoa</taxon>
        <taxon>Ecdysozoa</taxon>
        <taxon>Arthropoda</taxon>
        <taxon>Hexapoda</taxon>
        <taxon>Insecta</taxon>
        <taxon>Pterygota</taxon>
        <taxon>Neoptera</taxon>
        <taxon>Endopterygota</taxon>
        <taxon>Coleoptera</taxon>
        <taxon>Polyphaga</taxon>
        <taxon>Cucujiformia</taxon>
        <taxon>Coccinelloidea</taxon>
        <taxon>Coccinellidae</taxon>
        <taxon>Scymninae</taxon>
        <taxon>Scymnini</taxon>
        <taxon>Cryptolaemus</taxon>
    </lineage>
</organism>
<proteinExistence type="predicted"/>
<comment type="caution">
    <text evidence="3">The sequence shown here is derived from an EMBL/GenBank/DDBJ whole genome shotgun (WGS) entry which is preliminary data.</text>
</comment>
<feature type="non-terminal residue" evidence="3">
    <location>
        <position position="1"/>
    </location>
</feature>
<dbReference type="InterPro" id="IPR029526">
    <property type="entry name" value="PGBD"/>
</dbReference>
<evidence type="ECO:0000259" key="2">
    <source>
        <dbReference type="Pfam" id="PF13843"/>
    </source>
</evidence>
<protein>
    <recommendedName>
        <fullName evidence="2">PiggyBac transposable element-derived protein domain-containing protein</fullName>
    </recommendedName>
</protein>
<evidence type="ECO:0000313" key="3">
    <source>
        <dbReference type="EMBL" id="KAL3269629.1"/>
    </source>
</evidence>
<dbReference type="Proteomes" id="UP001516400">
    <property type="component" value="Unassembled WGS sequence"/>
</dbReference>
<accession>A0ABD2MTX4</accession>
<reference evidence="3 4" key="1">
    <citation type="journal article" date="2021" name="BMC Biol.">
        <title>Horizontally acquired antibacterial genes associated with adaptive radiation of ladybird beetles.</title>
        <authorList>
            <person name="Li H.S."/>
            <person name="Tang X.F."/>
            <person name="Huang Y.H."/>
            <person name="Xu Z.Y."/>
            <person name="Chen M.L."/>
            <person name="Du X.Y."/>
            <person name="Qiu B.Y."/>
            <person name="Chen P.T."/>
            <person name="Zhang W."/>
            <person name="Slipinski A."/>
            <person name="Escalona H.E."/>
            <person name="Waterhouse R.M."/>
            <person name="Zwick A."/>
            <person name="Pang H."/>
        </authorList>
    </citation>
    <scope>NUCLEOTIDE SEQUENCE [LARGE SCALE GENOMIC DNA]</scope>
    <source>
        <strain evidence="3">SYSU2018</strain>
    </source>
</reference>
<feature type="domain" description="PiggyBac transposable element-derived protein" evidence="2">
    <location>
        <begin position="64"/>
        <end position="125"/>
    </location>
</feature>
<name>A0ABD2MTX4_9CUCU</name>